<keyword evidence="5" id="KW-0677">Repeat</keyword>
<dbReference type="AlphaFoldDB" id="A0A7S1SX12"/>
<dbReference type="InterPro" id="IPR018108">
    <property type="entry name" value="MCP_transmembrane"/>
</dbReference>
<feature type="repeat" description="Solcar" evidence="8">
    <location>
        <begin position="1"/>
        <end position="42"/>
    </location>
</feature>
<reference evidence="11" key="1">
    <citation type="submission" date="2021-01" db="EMBL/GenBank/DDBJ databases">
        <authorList>
            <person name="Corre E."/>
            <person name="Pelletier E."/>
            <person name="Niang G."/>
            <person name="Scheremetjew M."/>
            <person name="Finn R."/>
            <person name="Kale V."/>
            <person name="Holt S."/>
            <person name="Cochrane G."/>
            <person name="Meng A."/>
            <person name="Brown T."/>
            <person name="Cohen L."/>
        </authorList>
    </citation>
    <scope>NUCLEOTIDE SEQUENCE</scope>
    <source>
        <strain evidence="11">PLY429</strain>
    </source>
</reference>
<evidence type="ECO:0000256" key="4">
    <source>
        <dbReference type="ARBA" id="ARBA00022692"/>
    </source>
</evidence>
<gene>
    <name evidence="11" type="ORF">TCHU04912_LOCUS13866</name>
</gene>
<evidence type="ECO:0000256" key="7">
    <source>
        <dbReference type="ARBA" id="ARBA00023136"/>
    </source>
</evidence>
<keyword evidence="3 9" id="KW-0813">Transport</keyword>
<proteinExistence type="inferred from homology"/>
<evidence type="ECO:0000256" key="8">
    <source>
        <dbReference type="PROSITE-ProRule" id="PRU00282"/>
    </source>
</evidence>
<dbReference type="SUPFAM" id="SSF103506">
    <property type="entry name" value="Mitochondrial carrier"/>
    <property type="match status" value="1"/>
</dbReference>
<comment type="similarity">
    <text evidence="2 9">Belongs to the mitochondrial carrier (TC 2.A.29) family.</text>
</comment>
<evidence type="ECO:0000256" key="5">
    <source>
        <dbReference type="ARBA" id="ARBA00022737"/>
    </source>
</evidence>
<evidence type="ECO:0000256" key="6">
    <source>
        <dbReference type="ARBA" id="ARBA00022989"/>
    </source>
</evidence>
<feature type="region of interest" description="Disordered" evidence="10">
    <location>
        <begin position="48"/>
        <end position="162"/>
    </location>
</feature>
<dbReference type="PROSITE" id="PS50920">
    <property type="entry name" value="SOLCAR"/>
    <property type="match status" value="1"/>
</dbReference>
<evidence type="ECO:0000256" key="10">
    <source>
        <dbReference type="SAM" id="MobiDB-lite"/>
    </source>
</evidence>
<dbReference type="GO" id="GO:0016020">
    <property type="term" value="C:membrane"/>
    <property type="evidence" value="ECO:0007669"/>
    <property type="project" value="UniProtKB-SubCell"/>
</dbReference>
<organism evidence="11">
    <name type="scientific">Tetraselmis chuii</name>
    <dbReference type="NCBI Taxonomy" id="63592"/>
    <lineage>
        <taxon>Eukaryota</taxon>
        <taxon>Viridiplantae</taxon>
        <taxon>Chlorophyta</taxon>
        <taxon>core chlorophytes</taxon>
        <taxon>Chlorodendrophyceae</taxon>
        <taxon>Chlorodendrales</taxon>
        <taxon>Chlorodendraceae</taxon>
        <taxon>Tetraselmis</taxon>
    </lineage>
</organism>
<dbReference type="Gene3D" id="1.50.40.10">
    <property type="entry name" value="Mitochondrial carrier domain"/>
    <property type="match status" value="1"/>
</dbReference>
<keyword evidence="6" id="KW-1133">Transmembrane helix</keyword>
<protein>
    <submittedName>
        <fullName evidence="11">Uncharacterized protein</fullName>
    </submittedName>
</protein>
<comment type="subcellular location">
    <subcellularLocation>
        <location evidence="1">Membrane</location>
        <topology evidence="1">Multi-pass membrane protein</topology>
    </subcellularLocation>
</comment>
<accession>A0A7S1SX12</accession>
<feature type="compositionally biased region" description="Low complexity" evidence="10">
    <location>
        <begin position="60"/>
        <end position="74"/>
    </location>
</feature>
<dbReference type="InterPro" id="IPR023395">
    <property type="entry name" value="MCP_dom_sf"/>
</dbReference>
<feature type="compositionally biased region" description="Basic and acidic residues" evidence="10">
    <location>
        <begin position="75"/>
        <end position="94"/>
    </location>
</feature>
<evidence type="ECO:0000313" key="11">
    <source>
        <dbReference type="EMBL" id="CAD9211627.1"/>
    </source>
</evidence>
<dbReference type="EMBL" id="HBGG01026857">
    <property type="protein sequence ID" value="CAD9211627.1"/>
    <property type="molecule type" value="Transcribed_RNA"/>
</dbReference>
<evidence type="ECO:0000256" key="9">
    <source>
        <dbReference type="RuleBase" id="RU000488"/>
    </source>
</evidence>
<evidence type="ECO:0000256" key="1">
    <source>
        <dbReference type="ARBA" id="ARBA00004141"/>
    </source>
</evidence>
<dbReference type="Pfam" id="PF00153">
    <property type="entry name" value="Mito_carr"/>
    <property type="match status" value="1"/>
</dbReference>
<dbReference type="PANTHER" id="PTHR45667">
    <property type="entry name" value="S-ADENOSYLMETHIONINE MITOCHONDRIAL CARRIER PROTEIN"/>
    <property type="match status" value="1"/>
</dbReference>
<sequence length="162" mass="16885">MVIEVAQREGFGAFFKGAVPRMFWIAPLGAMNFAGYELAKNAMLDDKKGSGAEGGAQEVGPSSTGATTPSTTKAEAGERKAAATAERRGQRDGKEEEQDGRGGGGVSTAPFRAISEHSTDSSSPVHYDNKYGIADAALSEQWEPEKTEGNGRVVVGPPPPKG</sequence>
<evidence type="ECO:0000256" key="3">
    <source>
        <dbReference type="ARBA" id="ARBA00022448"/>
    </source>
</evidence>
<keyword evidence="7 8" id="KW-0472">Membrane</keyword>
<keyword evidence="4 8" id="KW-0812">Transmembrane</keyword>
<name>A0A7S1SX12_9CHLO</name>
<evidence type="ECO:0000256" key="2">
    <source>
        <dbReference type="ARBA" id="ARBA00006375"/>
    </source>
</evidence>